<reference evidence="11 12" key="1">
    <citation type="submission" date="2019-10" db="EMBL/GenBank/DDBJ databases">
        <title>Comparative genomics of sulfur disproportionating microorganisms.</title>
        <authorList>
            <person name="Ward L.M."/>
            <person name="Bertran E."/>
            <person name="Johnston D."/>
        </authorList>
    </citation>
    <scope>NUCLEOTIDE SEQUENCE [LARGE SCALE GENOMIC DNA]</scope>
    <source>
        <strain evidence="11 12">DSM 14055</strain>
    </source>
</reference>
<evidence type="ECO:0000256" key="6">
    <source>
        <dbReference type="ARBA" id="ARBA00022989"/>
    </source>
</evidence>
<accession>A0A6N7IPT1</accession>
<comment type="similarity">
    <text evidence="8">Belongs to the TRAP transporter small permease family.</text>
</comment>
<dbReference type="AlphaFoldDB" id="A0A6N7IPT1"/>
<dbReference type="InterPro" id="IPR007387">
    <property type="entry name" value="TRAP_DctQ"/>
</dbReference>
<keyword evidence="2" id="KW-0813">Transport</keyword>
<evidence type="ECO:0000259" key="10">
    <source>
        <dbReference type="Pfam" id="PF04290"/>
    </source>
</evidence>
<name>A0A6N7IPT1_9FIRM</name>
<dbReference type="Proteomes" id="UP000441717">
    <property type="component" value="Unassembled WGS sequence"/>
</dbReference>
<feature type="transmembrane region" description="Helical" evidence="9">
    <location>
        <begin position="86"/>
        <end position="107"/>
    </location>
</feature>
<feature type="transmembrane region" description="Helical" evidence="9">
    <location>
        <begin position="127"/>
        <end position="144"/>
    </location>
</feature>
<comment type="caution">
    <text evidence="11">The sequence shown here is derived from an EMBL/GenBank/DDBJ whole genome shotgun (WGS) entry which is preliminary data.</text>
</comment>
<evidence type="ECO:0000313" key="12">
    <source>
        <dbReference type="Proteomes" id="UP000441717"/>
    </source>
</evidence>
<evidence type="ECO:0000256" key="2">
    <source>
        <dbReference type="ARBA" id="ARBA00022448"/>
    </source>
</evidence>
<keyword evidence="7 9" id="KW-0472">Membrane</keyword>
<dbReference type="EMBL" id="WHYR01000015">
    <property type="protein sequence ID" value="MQL52065.1"/>
    <property type="molecule type" value="Genomic_DNA"/>
</dbReference>
<evidence type="ECO:0000256" key="1">
    <source>
        <dbReference type="ARBA" id="ARBA00004429"/>
    </source>
</evidence>
<feature type="domain" description="Tripartite ATP-independent periplasmic transporters DctQ component" evidence="10">
    <location>
        <begin position="23"/>
        <end position="150"/>
    </location>
</feature>
<sequence length="156" mass="17710">MEKVERIISKFLYYFCGLLMLIMATVIFAQVVARYALHNSLTWSEEVGRYAFVWITFFGAALAVKERSHVALDNLVKNLPITLQKIILFTGYMLMIIFSMVMAYAGWQIFELGANQLSAATQIPMKWVYIAIPAGSVLIIVYLLKNLIEDMGKRGS</sequence>
<keyword evidence="6 9" id="KW-1133">Transmembrane helix</keyword>
<gene>
    <name evidence="11" type="ORF">GFC01_07240</name>
</gene>
<dbReference type="GO" id="GO:0015740">
    <property type="term" value="P:C4-dicarboxylate transport"/>
    <property type="evidence" value="ECO:0007669"/>
    <property type="project" value="TreeGrafter"/>
</dbReference>
<dbReference type="RefSeq" id="WP_152945988.1">
    <property type="nucleotide sequence ID" value="NZ_WHYR01000015.1"/>
</dbReference>
<evidence type="ECO:0000256" key="7">
    <source>
        <dbReference type="ARBA" id="ARBA00023136"/>
    </source>
</evidence>
<evidence type="ECO:0000256" key="9">
    <source>
        <dbReference type="SAM" id="Phobius"/>
    </source>
</evidence>
<evidence type="ECO:0000256" key="4">
    <source>
        <dbReference type="ARBA" id="ARBA00022519"/>
    </source>
</evidence>
<dbReference type="GO" id="GO:0005886">
    <property type="term" value="C:plasma membrane"/>
    <property type="evidence" value="ECO:0007669"/>
    <property type="project" value="UniProtKB-SubCell"/>
</dbReference>
<evidence type="ECO:0000256" key="3">
    <source>
        <dbReference type="ARBA" id="ARBA00022475"/>
    </source>
</evidence>
<organism evidence="11 12">
    <name type="scientific">Desulfofundulus thermobenzoicus</name>
    <dbReference type="NCBI Taxonomy" id="29376"/>
    <lineage>
        <taxon>Bacteria</taxon>
        <taxon>Bacillati</taxon>
        <taxon>Bacillota</taxon>
        <taxon>Clostridia</taxon>
        <taxon>Eubacteriales</taxon>
        <taxon>Peptococcaceae</taxon>
        <taxon>Desulfofundulus</taxon>
    </lineage>
</organism>
<dbReference type="GO" id="GO:0022857">
    <property type="term" value="F:transmembrane transporter activity"/>
    <property type="evidence" value="ECO:0007669"/>
    <property type="project" value="TreeGrafter"/>
</dbReference>
<dbReference type="OrthoDB" id="49066at2"/>
<evidence type="ECO:0000313" key="11">
    <source>
        <dbReference type="EMBL" id="MQL52065.1"/>
    </source>
</evidence>
<feature type="transmembrane region" description="Helical" evidence="9">
    <location>
        <begin position="12"/>
        <end position="35"/>
    </location>
</feature>
<protein>
    <submittedName>
        <fullName evidence="11">TRAP transporter small permease subunit</fullName>
    </submittedName>
</protein>
<dbReference type="PANTHER" id="PTHR35011">
    <property type="entry name" value="2,3-DIKETO-L-GULONATE TRAP TRANSPORTER SMALL PERMEASE PROTEIN YIAM"/>
    <property type="match status" value="1"/>
</dbReference>
<keyword evidence="12" id="KW-1185">Reference proteome</keyword>
<keyword evidence="3" id="KW-1003">Cell membrane</keyword>
<keyword evidence="5 9" id="KW-0812">Transmembrane</keyword>
<dbReference type="PANTHER" id="PTHR35011:SF2">
    <property type="entry name" value="2,3-DIKETO-L-GULONATE TRAP TRANSPORTER SMALL PERMEASE PROTEIN YIAM"/>
    <property type="match status" value="1"/>
</dbReference>
<dbReference type="Pfam" id="PF04290">
    <property type="entry name" value="DctQ"/>
    <property type="match status" value="1"/>
</dbReference>
<evidence type="ECO:0000256" key="5">
    <source>
        <dbReference type="ARBA" id="ARBA00022692"/>
    </source>
</evidence>
<evidence type="ECO:0000256" key="8">
    <source>
        <dbReference type="ARBA" id="ARBA00038436"/>
    </source>
</evidence>
<feature type="transmembrane region" description="Helical" evidence="9">
    <location>
        <begin position="47"/>
        <end position="65"/>
    </location>
</feature>
<dbReference type="InterPro" id="IPR055348">
    <property type="entry name" value="DctQ"/>
</dbReference>
<keyword evidence="4" id="KW-0997">Cell inner membrane</keyword>
<proteinExistence type="inferred from homology"/>
<comment type="subcellular location">
    <subcellularLocation>
        <location evidence="1">Cell inner membrane</location>
        <topology evidence="1">Multi-pass membrane protein</topology>
    </subcellularLocation>
</comment>